<keyword evidence="2" id="KW-1185">Reference proteome</keyword>
<organism evidence="1 2">
    <name type="scientific">Hypsibius exemplaris</name>
    <name type="common">Freshwater tardigrade</name>
    <dbReference type="NCBI Taxonomy" id="2072580"/>
    <lineage>
        <taxon>Eukaryota</taxon>
        <taxon>Metazoa</taxon>
        <taxon>Ecdysozoa</taxon>
        <taxon>Tardigrada</taxon>
        <taxon>Eutardigrada</taxon>
        <taxon>Parachela</taxon>
        <taxon>Hypsibioidea</taxon>
        <taxon>Hypsibiidae</taxon>
        <taxon>Hypsibius</taxon>
    </lineage>
</organism>
<evidence type="ECO:0000313" key="1">
    <source>
        <dbReference type="EMBL" id="OQV20846.1"/>
    </source>
</evidence>
<proteinExistence type="predicted"/>
<dbReference type="Proteomes" id="UP000192578">
    <property type="component" value="Unassembled WGS sequence"/>
</dbReference>
<sequence>MGKGALREELVAESLSNNALISPGNMDTTVGEDFGEDKIDKISFTFISTNCSPDSSSRMRVPGGLSEKNLRARWGELIKLIIQLLHLVDG</sequence>
<comment type="caution">
    <text evidence="1">The sequence shown here is derived from an EMBL/GenBank/DDBJ whole genome shotgun (WGS) entry which is preliminary data.</text>
</comment>
<evidence type="ECO:0000313" key="2">
    <source>
        <dbReference type="Proteomes" id="UP000192578"/>
    </source>
</evidence>
<reference evidence="2" key="1">
    <citation type="submission" date="2017-01" db="EMBL/GenBank/DDBJ databases">
        <title>Comparative genomics of anhydrobiosis in the tardigrade Hypsibius dujardini.</title>
        <authorList>
            <person name="Yoshida Y."/>
            <person name="Koutsovoulos G."/>
            <person name="Laetsch D."/>
            <person name="Stevens L."/>
            <person name="Kumar S."/>
            <person name="Horikawa D."/>
            <person name="Ishino K."/>
            <person name="Komine S."/>
            <person name="Tomita M."/>
            <person name="Blaxter M."/>
            <person name="Arakawa K."/>
        </authorList>
    </citation>
    <scope>NUCLEOTIDE SEQUENCE [LARGE SCALE GENOMIC DNA]</scope>
    <source>
        <strain evidence="2">Z151</strain>
    </source>
</reference>
<name>A0A1W0X049_HYPEX</name>
<dbReference type="EMBL" id="MTYJ01000027">
    <property type="protein sequence ID" value="OQV20846.1"/>
    <property type="molecule type" value="Genomic_DNA"/>
</dbReference>
<protein>
    <submittedName>
        <fullName evidence="1">Uncharacterized protein</fullName>
    </submittedName>
</protein>
<accession>A0A1W0X049</accession>
<gene>
    <name evidence="1" type="ORF">BV898_05189</name>
</gene>
<dbReference type="AlphaFoldDB" id="A0A1W0X049"/>